<evidence type="ECO:0000313" key="2">
    <source>
        <dbReference type="EMBL" id="RSM83216.1"/>
    </source>
</evidence>
<dbReference type="InterPro" id="IPR010982">
    <property type="entry name" value="Lambda_DNA-bd_dom_sf"/>
</dbReference>
<organism evidence="2 3">
    <name type="scientific">Kibdelosporangium aridum</name>
    <dbReference type="NCBI Taxonomy" id="2030"/>
    <lineage>
        <taxon>Bacteria</taxon>
        <taxon>Bacillati</taxon>
        <taxon>Actinomycetota</taxon>
        <taxon>Actinomycetes</taxon>
        <taxon>Pseudonocardiales</taxon>
        <taxon>Pseudonocardiaceae</taxon>
        <taxon>Kibdelosporangium</taxon>
    </lineage>
</organism>
<dbReference type="InterPro" id="IPR043917">
    <property type="entry name" value="DUF5753"/>
</dbReference>
<proteinExistence type="predicted"/>
<dbReference type="EMBL" id="QHKI01000020">
    <property type="protein sequence ID" value="RSM83216.1"/>
    <property type="molecule type" value="Genomic_DNA"/>
</dbReference>
<comment type="caution">
    <text evidence="2">The sequence shown here is derived from an EMBL/GenBank/DDBJ whole genome shotgun (WGS) entry which is preliminary data.</text>
</comment>
<sequence length="284" mass="32295">MSIVMWGSISEPSRPSFLRSRLGAKLRHMREKANLTLDEAAFLLDKTRSALHHVETGETKPNVHLIRSMMDVYDCHDPVLVHEVRKALKRPWYQAHGLKSRYHVDVETASALACVFSPLVVPDPLQTKQYTVALLKHWNHPSPNDELTIRRIRQKRLTDRKRPLRLIAVMDEMVLRRTVGGLETMRKQLQRLIDTAALRAVAVHILPTEDQGPCVVAGAFTLLTLPESTDPDLLHVDHLAGPMDTEDPKKLPYARDVFEYPRSQALGEVESIELIERTLAETYG</sequence>
<dbReference type="GO" id="GO:0003677">
    <property type="term" value="F:DNA binding"/>
    <property type="evidence" value="ECO:0007669"/>
    <property type="project" value="InterPro"/>
</dbReference>
<dbReference type="Gene3D" id="1.10.260.40">
    <property type="entry name" value="lambda repressor-like DNA-binding domains"/>
    <property type="match status" value="1"/>
</dbReference>
<protein>
    <submittedName>
        <fullName evidence="2">Transcriptional regulator</fullName>
    </submittedName>
</protein>
<name>A0A428Z771_KIBAR</name>
<feature type="domain" description="HTH cro/C1-type" evidence="1">
    <location>
        <begin position="26"/>
        <end position="80"/>
    </location>
</feature>
<evidence type="ECO:0000259" key="1">
    <source>
        <dbReference type="PROSITE" id="PS50943"/>
    </source>
</evidence>
<dbReference type="RefSeq" id="WP_125727489.1">
    <property type="nucleotide sequence ID" value="NZ_QHKI01000020.1"/>
</dbReference>
<evidence type="ECO:0000313" key="3">
    <source>
        <dbReference type="Proteomes" id="UP000287547"/>
    </source>
</evidence>
<dbReference type="SMART" id="SM00530">
    <property type="entry name" value="HTH_XRE"/>
    <property type="match status" value="1"/>
</dbReference>
<gene>
    <name evidence="2" type="ORF">DMH04_24110</name>
</gene>
<reference evidence="2 3" key="1">
    <citation type="submission" date="2018-05" db="EMBL/GenBank/DDBJ databases">
        <title>Evolution of GPA BGCs.</title>
        <authorList>
            <person name="Waglechner N."/>
            <person name="Wright G.D."/>
        </authorList>
    </citation>
    <scope>NUCLEOTIDE SEQUENCE [LARGE SCALE GENOMIC DNA]</scope>
    <source>
        <strain evidence="2 3">A82846</strain>
    </source>
</reference>
<dbReference type="Pfam" id="PF13560">
    <property type="entry name" value="HTH_31"/>
    <property type="match status" value="1"/>
</dbReference>
<dbReference type="CDD" id="cd00093">
    <property type="entry name" value="HTH_XRE"/>
    <property type="match status" value="1"/>
</dbReference>
<dbReference type="OrthoDB" id="3672086at2"/>
<dbReference type="InterPro" id="IPR001387">
    <property type="entry name" value="Cro/C1-type_HTH"/>
</dbReference>
<dbReference type="SUPFAM" id="SSF47413">
    <property type="entry name" value="lambda repressor-like DNA-binding domains"/>
    <property type="match status" value="1"/>
</dbReference>
<dbReference type="AlphaFoldDB" id="A0A428Z771"/>
<dbReference type="Proteomes" id="UP000287547">
    <property type="component" value="Unassembled WGS sequence"/>
</dbReference>
<dbReference type="PROSITE" id="PS50943">
    <property type="entry name" value="HTH_CROC1"/>
    <property type="match status" value="1"/>
</dbReference>
<dbReference type="Pfam" id="PF19054">
    <property type="entry name" value="DUF5753"/>
    <property type="match status" value="1"/>
</dbReference>
<accession>A0A428Z771</accession>